<evidence type="ECO:0000313" key="1">
    <source>
        <dbReference type="EMBL" id="HJG95727.1"/>
    </source>
</evidence>
<reference evidence="1" key="1">
    <citation type="journal article" date="2021" name="PeerJ">
        <title>Extensive microbial diversity within the chicken gut microbiome revealed by metagenomics and culture.</title>
        <authorList>
            <person name="Gilroy R."/>
            <person name="Ravi A."/>
            <person name="Getino M."/>
            <person name="Pursley I."/>
            <person name="Horton D.L."/>
            <person name="Alikhan N.F."/>
            <person name="Baker D."/>
            <person name="Gharbi K."/>
            <person name="Hall N."/>
            <person name="Watson M."/>
            <person name="Adriaenssens E.M."/>
            <person name="Foster-Nyarko E."/>
            <person name="Jarju S."/>
            <person name="Secka A."/>
            <person name="Antonio M."/>
            <person name="Oren A."/>
            <person name="Chaudhuri R.R."/>
            <person name="La Ragione R."/>
            <person name="Hildebrand F."/>
            <person name="Pallen M.J."/>
        </authorList>
    </citation>
    <scope>NUCLEOTIDE SEQUENCE</scope>
    <source>
        <strain evidence="1">1277</strain>
    </source>
</reference>
<dbReference type="AlphaFoldDB" id="A0A921SYR9"/>
<reference evidence="1" key="2">
    <citation type="submission" date="2021-09" db="EMBL/GenBank/DDBJ databases">
        <authorList>
            <person name="Gilroy R."/>
        </authorList>
    </citation>
    <scope>NUCLEOTIDE SEQUENCE</scope>
    <source>
        <strain evidence="1">1277</strain>
    </source>
</reference>
<organism evidence="1 2">
    <name type="scientific">Romboutsia timonensis</name>
    <dbReference type="NCBI Taxonomy" id="1776391"/>
    <lineage>
        <taxon>Bacteria</taxon>
        <taxon>Bacillati</taxon>
        <taxon>Bacillota</taxon>
        <taxon>Clostridia</taxon>
        <taxon>Peptostreptococcales</taxon>
        <taxon>Peptostreptococcaceae</taxon>
        <taxon>Romboutsia</taxon>
    </lineage>
</organism>
<dbReference type="InterPro" id="IPR013321">
    <property type="entry name" value="Arc_rbn_hlx_hlx"/>
</dbReference>
<gene>
    <name evidence="1" type="ORF">K8V90_01340</name>
</gene>
<protein>
    <submittedName>
        <fullName evidence="1">Uncharacterized protein</fullName>
    </submittedName>
</protein>
<dbReference type="Gene3D" id="1.10.1220.10">
    <property type="entry name" value="Met repressor-like"/>
    <property type="match status" value="1"/>
</dbReference>
<dbReference type="Proteomes" id="UP000776700">
    <property type="component" value="Unassembled WGS sequence"/>
</dbReference>
<dbReference type="GO" id="GO:0006355">
    <property type="term" value="P:regulation of DNA-templated transcription"/>
    <property type="evidence" value="ECO:0007669"/>
    <property type="project" value="InterPro"/>
</dbReference>
<comment type="caution">
    <text evidence="1">The sequence shown here is derived from an EMBL/GenBank/DDBJ whole genome shotgun (WGS) entry which is preliminary data.</text>
</comment>
<proteinExistence type="predicted"/>
<sequence>MNKKKQVGIRLDESFYKEIRLALVKEGKTFQEYVEKLIKEDMSKRG</sequence>
<name>A0A921SYR9_9FIRM</name>
<evidence type="ECO:0000313" key="2">
    <source>
        <dbReference type="Proteomes" id="UP000776700"/>
    </source>
</evidence>
<accession>A0A921SYR9</accession>
<dbReference type="EMBL" id="DYUB01000050">
    <property type="protein sequence ID" value="HJG95727.1"/>
    <property type="molecule type" value="Genomic_DNA"/>
</dbReference>